<feature type="transmembrane region" description="Helical" evidence="6">
    <location>
        <begin position="559"/>
        <end position="579"/>
    </location>
</feature>
<feature type="transmembrane region" description="Helical" evidence="6">
    <location>
        <begin position="111"/>
        <end position="131"/>
    </location>
</feature>
<keyword evidence="9" id="KW-1185">Reference proteome</keyword>
<comment type="subcellular location">
    <subcellularLocation>
        <location evidence="1">Cell membrane</location>
        <topology evidence="1">Multi-pass membrane protein</topology>
    </subcellularLocation>
</comment>
<feature type="transmembrane region" description="Helical" evidence="6">
    <location>
        <begin position="82"/>
        <end position="104"/>
    </location>
</feature>
<feature type="transmembrane region" description="Helical" evidence="6">
    <location>
        <begin position="585"/>
        <end position="610"/>
    </location>
</feature>
<dbReference type="Gene3D" id="1.20.1640.10">
    <property type="entry name" value="Multidrug efflux transporter AcrB transmembrane domain"/>
    <property type="match status" value="2"/>
</dbReference>
<evidence type="ECO:0000313" key="8">
    <source>
        <dbReference type="EMBL" id="NKZ23923.1"/>
    </source>
</evidence>
<evidence type="ECO:0000313" key="9">
    <source>
        <dbReference type="Proteomes" id="UP000549765"/>
    </source>
</evidence>
<comment type="caution">
    <text evidence="8">The sequence shown here is derived from an EMBL/GenBank/DDBJ whole genome shotgun (WGS) entry which is preliminary data.</text>
</comment>
<organism evidence="8 9">
    <name type="scientific">Periweissella fabalis</name>
    <dbReference type="NCBI Taxonomy" id="1070421"/>
    <lineage>
        <taxon>Bacteria</taxon>
        <taxon>Bacillati</taxon>
        <taxon>Bacillota</taxon>
        <taxon>Bacilli</taxon>
        <taxon>Lactobacillales</taxon>
        <taxon>Lactobacillaceae</taxon>
        <taxon>Periweissella</taxon>
    </lineage>
</organism>
<protein>
    <submittedName>
        <fullName evidence="8">RND family transporter</fullName>
    </submittedName>
</protein>
<feature type="transmembrane region" description="Helical" evidence="6">
    <location>
        <begin position="137"/>
        <end position="157"/>
    </location>
</feature>
<dbReference type="GO" id="GO:0005886">
    <property type="term" value="C:plasma membrane"/>
    <property type="evidence" value="ECO:0007669"/>
    <property type="project" value="UniProtKB-SubCell"/>
</dbReference>
<dbReference type="PANTHER" id="PTHR33406">
    <property type="entry name" value="MEMBRANE PROTEIN MJ1562-RELATED"/>
    <property type="match status" value="1"/>
</dbReference>
<evidence type="ECO:0000256" key="4">
    <source>
        <dbReference type="ARBA" id="ARBA00022989"/>
    </source>
</evidence>
<evidence type="ECO:0000259" key="7">
    <source>
        <dbReference type="PROSITE" id="PS50156"/>
    </source>
</evidence>
<keyword evidence="5 6" id="KW-0472">Membrane</keyword>
<gene>
    <name evidence="8" type="ORF">HF964_03745</name>
</gene>
<keyword evidence="4 6" id="KW-1133">Transmembrane helix</keyword>
<dbReference type="InterPro" id="IPR004869">
    <property type="entry name" value="MMPL_dom"/>
</dbReference>
<feature type="transmembrane region" description="Helical" evidence="6">
    <location>
        <begin position="268"/>
        <end position="285"/>
    </location>
</feature>
<dbReference type="InterPro" id="IPR000731">
    <property type="entry name" value="SSD"/>
</dbReference>
<dbReference type="EMBL" id="JAAXPN010000002">
    <property type="protein sequence ID" value="NKZ23923.1"/>
    <property type="molecule type" value="Genomic_DNA"/>
</dbReference>
<dbReference type="InterPro" id="IPR050545">
    <property type="entry name" value="Mycobact_MmpL"/>
</dbReference>
<feature type="transmembrane region" description="Helical" evidence="6">
    <location>
        <begin position="512"/>
        <end position="532"/>
    </location>
</feature>
<keyword evidence="3 6" id="KW-0812">Transmembrane</keyword>
<accession>A0A7X6N173</accession>
<feature type="domain" description="SSD" evidence="7">
    <location>
        <begin position="484"/>
        <end position="610"/>
    </location>
</feature>
<evidence type="ECO:0000256" key="3">
    <source>
        <dbReference type="ARBA" id="ARBA00022692"/>
    </source>
</evidence>
<dbReference type="RefSeq" id="WP_168721722.1">
    <property type="nucleotide sequence ID" value="NZ_JAAXPN010000002.1"/>
</dbReference>
<name>A0A7X6N173_9LACO</name>
<feature type="transmembrane region" description="Helical" evidence="6">
    <location>
        <begin position="213"/>
        <end position="237"/>
    </location>
</feature>
<sequence length="630" mass="69482">MSTALLRDLILENGHVNKNIATLLPKDGRHLLLLVTIDKADMDTDVKLVHDLKTTINNHPIKGVNIRVAGQPAILGNISGEVMTTMAIMLSLAVIMMIIILALVFHVRRRLLSLLFVLIGLVWSFGIMGWLNISLTLATMATLPILIGLGTDFGVQFQNRYEEEYRKHANVMTAIQQAVITMGPGIGSALVVMIFTFLTMFLSKAPLMQQFGLTLAIGVFAVYIVEFLLMFATLRLLDRNNHPIKQVHQNNFIGNLLGKYARFVIKHAKLIAVFGIIIGLAGFTVEHKVPIETDLMNMIPKNMPALKDTKYLQKQVGSTNYLTYLVEAPNVTKKPILIATDKLAHKIDSKYDNVVDYTTITSAYTQMFGSLANASQQQINQNISTLPSALREQMLSNNKQYAMIQFKINERLSSDEQNKLMKQINHDVKQATIGHDYQIVPAGPQVLMLVGLDNIASNRMLMMIAGIMAIIILLTLLYRRLSHALLPAFPIVIVLGISPLTLYLLGQSYNPLTLGLSALVLGIGTEFTILIIERYREEVMNGHTVQEAVVQSVQSVGQAITVSGLTVVGGFFAIIFVSFPVLSSFGLITVLDTAFSLIAALTLLPAIIVLTQGKIDNRLRQKGVMSKAKP</sequence>
<feature type="transmembrane region" description="Helical" evidence="6">
    <location>
        <begin position="460"/>
        <end position="478"/>
    </location>
</feature>
<evidence type="ECO:0000256" key="5">
    <source>
        <dbReference type="ARBA" id="ARBA00023136"/>
    </source>
</evidence>
<evidence type="ECO:0000256" key="1">
    <source>
        <dbReference type="ARBA" id="ARBA00004651"/>
    </source>
</evidence>
<dbReference type="Pfam" id="PF03176">
    <property type="entry name" value="MMPL"/>
    <property type="match status" value="2"/>
</dbReference>
<feature type="domain" description="SSD" evidence="7">
    <location>
        <begin position="111"/>
        <end position="236"/>
    </location>
</feature>
<keyword evidence="2" id="KW-1003">Cell membrane</keyword>
<reference evidence="8 9" key="1">
    <citation type="submission" date="2020-04" db="EMBL/GenBank/DDBJ databases">
        <title>MicrobeNet Type strains.</title>
        <authorList>
            <person name="Nicholson A.C."/>
        </authorList>
    </citation>
    <scope>NUCLEOTIDE SEQUENCE [LARGE SCALE GENOMIC DNA]</scope>
    <source>
        <strain evidence="8 9">CCUG 61472</strain>
    </source>
</reference>
<proteinExistence type="predicted"/>
<evidence type="ECO:0000256" key="6">
    <source>
        <dbReference type="SAM" id="Phobius"/>
    </source>
</evidence>
<dbReference type="Proteomes" id="UP000549765">
    <property type="component" value="Unassembled WGS sequence"/>
</dbReference>
<evidence type="ECO:0000256" key="2">
    <source>
        <dbReference type="ARBA" id="ARBA00022475"/>
    </source>
</evidence>
<feature type="transmembrane region" description="Helical" evidence="6">
    <location>
        <begin position="485"/>
        <end position="506"/>
    </location>
</feature>
<dbReference type="PANTHER" id="PTHR33406:SF13">
    <property type="entry name" value="MEMBRANE PROTEIN YDFJ"/>
    <property type="match status" value="1"/>
</dbReference>
<dbReference type="SUPFAM" id="SSF82866">
    <property type="entry name" value="Multidrug efflux transporter AcrB transmembrane domain"/>
    <property type="match status" value="2"/>
</dbReference>
<dbReference type="PROSITE" id="PS50156">
    <property type="entry name" value="SSD"/>
    <property type="match status" value="2"/>
</dbReference>
<dbReference type="AlphaFoldDB" id="A0A7X6N173"/>
<feature type="transmembrane region" description="Helical" evidence="6">
    <location>
        <begin position="178"/>
        <end position="201"/>
    </location>
</feature>